<name>A0A151GMS3_DRECN</name>
<comment type="caution">
    <text evidence="2">The sequence shown here is derived from an EMBL/GenBank/DDBJ whole genome shotgun (WGS) entry which is preliminary data.</text>
</comment>
<accession>A0A151GMS3</accession>
<feature type="region of interest" description="Disordered" evidence="1">
    <location>
        <begin position="249"/>
        <end position="277"/>
    </location>
</feature>
<dbReference type="AlphaFoldDB" id="A0A151GMS3"/>
<evidence type="ECO:0000313" key="3">
    <source>
        <dbReference type="Proteomes" id="UP000076580"/>
    </source>
</evidence>
<dbReference type="RefSeq" id="XP_040657776.1">
    <property type="nucleotide sequence ID" value="XM_040802743.1"/>
</dbReference>
<dbReference type="InParanoid" id="A0A151GMS3"/>
<dbReference type="GeneID" id="63718082"/>
<dbReference type="OrthoDB" id="409136at2759"/>
<sequence>MSSSLVPEEINRFLADVHRNRNGTSRYRTSDTTVPFVAPPGQYYASEILLSETGSRGRGAGVRRPTSKGSSATEWTTVFDDTDGYSVYSASTAPLPYGPEPLHLRRPPVTDTIPSWLPCEFRRLSGCQENFGLDETDEWIEHITSDHLAGECPMYSICWFCDDARFASASAHAVDKVKAFRARMYHVANHFRNGMVAADIRPDFWYLDHLHLRGLIDERAFQLAAQQSESVPQPRDVIFADQPVRTRARSEVYNETRSRHGHQRETYRRPRMQGISE</sequence>
<protein>
    <submittedName>
        <fullName evidence="2">Uncharacterized protein</fullName>
    </submittedName>
</protein>
<keyword evidence="3" id="KW-1185">Reference proteome</keyword>
<feature type="compositionally biased region" description="Basic and acidic residues" evidence="1">
    <location>
        <begin position="249"/>
        <end position="268"/>
    </location>
</feature>
<dbReference type="Proteomes" id="UP000076580">
    <property type="component" value="Chromosome 02"/>
</dbReference>
<dbReference type="STRING" id="98403.A0A151GMS3"/>
<dbReference type="EMBL" id="LAYC01000002">
    <property type="protein sequence ID" value="KYK58424.1"/>
    <property type="molecule type" value="Genomic_DNA"/>
</dbReference>
<organism evidence="2 3">
    <name type="scientific">Drechmeria coniospora</name>
    <name type="common">Nematophagous fungus</name>
    <name type="synonym">Meria coniospora</name>
    <dbReference type="NCBI Taxonomy" id="98403"/>
    <lineage>
        <taxon>Eukaryota</taxon>
        <taxon>Fungi</taxon>
        <taxon>Dikarya</taxon>
        <taxon>Ascomycota</taxon>
        <taxon>Pezizomycotina</taxon>
        <taxon>Sordariomycetes</taxon>
        <taxon>Hypocreomycetidae</taxon>
        <taxon>Hypocreales</taxon>
        <taxon>Ophiocordycipitaceae</taxon>
        <taxon>Drechmeria</taxon>
    </lineage>
</organism>
<evidence type="ECO:0000256" key="1">
    <source>
        <dbReference type="SAM" id="MobiDB-lite"/>
    </source>
</evidence>
<evidence type="ECO:0000313" key="2">
    <source>
        <dbReference type="EMBL" id="KYK58424.1"/>
    </source>
</evidence>
<gene>
    <name evidence="2" type="ORF">DCS_05439</name>
</gene>
<proteinExistence type="predicted"/>
<reference evidence="2 3" key="1">
    <citation type="journal article" date="2016" name="Sci. Rep.">
        <title>Insights into Adaptations to a Near-Obligate Nematode Endoparasitic Lifestyle from the Finished Genome of Drechmeria coniospora.</title>
        <authorList>
            <person name="Zhang L."/>
            <person name="Zhou Z."/>
            <person name="Guo Q."/>
            <person name="Fokkens L."/>
            <person name="Miskei M."/>
            <person name="Pocsi I."/>
            <person name="Zhang W."/>
            <person name="Chen M."/>
            <person name="Wang L."/>
            <person name="Sun Y."/>
            <person name="Donzelli B.G."/>
            <person name="Gibson D.M."/>
            <person name="Nelson D.R."/>
            <person name="Luo J.G."/>
            <person name="Rep M."/>
            <person name="Liu H."/>
            <person name="Yang S."/>
            <person name="Wang J."/>
            <person name="Krasnoff S.B."/>
            <person name="Xu Y."/>
            <person name="Molnar I."/>
            <person name="Lin M."/>
        </authorList>
    </citation>
    <scope>NUCLEOTIDE SEQUENCE [LARGE SCALE GENOMIC DNA]</scope>
    <source>
        <strain evidence="2 3">ARSEF 6962</strain>
    </source>
</reference>